<dbReference type="InterPro" id="IPR045864">
    <property type="entry name" value="aa-tRNA-synth_II/BPL/LPL"/>
</dbReference>
<dbReference type="InterPro" id="IPR019780">
    <property type="entry name" value="Germin_Mn-BS"/>
</dbReference>
<dbReference type="GO" id="GO:0030145">
    <property type="term" value="F:manganese ion binding"/>
    <property type="evidence" value="ECO:0007669"/>
    <property type="project" value="InterPro"/>
</dbReference>
<feature type="domain" description="Cupin type-1" evidence="15">
    <location>
        <begin position="185"/>
        <end position="335"/>
    </location>
</feature>
<keyword evidence="12 13" id="KW-0464">Manganese</keyword>
<comment type="subcellular location">
    <subcellularLocation>
        <location evidence="2">Secreted</location>
        <location evidence="2">Extracellular space</location>
        <location evidence="2">Apoplast</location>
    </subcellularLocation>
</comment>
<dbReference type="SMART" id="SM00835">
    <property type="entry name" value="Cupin_1"/>
    <property type="match status" value="1"/>
</dbReference>
<dbReference type="SUPFAM" id="SSF55681">
    <property type="entry name" value="Class II aaRS and biotin synthetases"/>
    <property type="match status" value="1"/>
</dbReference>
<comment type="function">
    <text evidence="1">May play a role in plant defense. Probably has no oxalate oxidase activity even if the active site is conserved.</text>
</comment>
<dbReference type="EMBL" id="KK915213">
    <property type="protein sequence ID" value="KDP23765.1"/>
    <property type="molecule type" value="Genomic_DNA"/>
</dbReference>
<keyword evidence="7 13" id="KW-0479">Metal-binding</keyword>
<evidence type="ECO:0000256" key="5">
    <source>
        <dbReference type="ARBA" id="ARBA00022525"/>
    </source>
</evidence>
<dbReference type="SUPFAM" id="SSF51182">
    <property type="entry name" value="RmlC-like cupins"/>
    <property type="match status" value="1"/>
</dbReference>
<dbReference type="AlphaFoldDB" id="A0A067JUW1"/>
<evidence type="ECO:0000256" key="12">
    <source>
        <dbReference type="ARBA" id="ARBA00023211"/>
    </source>
</evidence>
<feature type="binding site" evidence="13">
    <location>
        <position position="231"/>
    </location>
    <ligand>
        <name>oxalate</name>
        <dbReference type="ChEBI" id="CHEBI:30623"/>
    </ligand>
</feature>
<dbReference type="Proteomes" id="UP000027138">
    <property type="component" value="Unassembled WGS sequence"/>
</dbReference>
<evidence type="ECO:0000256" key="10">
    <source>
        <dbReference type="ARBA" id="ARBA00023157"/>
    </source>
</evidence>
<feature type="binding site" evidence="14">
    <location>
        <position position="236"/>
    </location>
    <ligand>
        <name>Mn(2+)</name>
        <dbReference type="ChEBI" id="CHEBI:29035"/>
    </ligand>
</feature>
<dbReference type="Pfam" id="PF00152">
    <property type="entry name" value="tRNA-synt_2"/>
    <property type="match status" value="1"/>
</dbReference>
<keyword evidence="10" id="KW-1015">Disulfide bond</keyword>
<dbReference type="Gene3D" id="3.30.930.10">
    <property type="entry name" value="Bira Bifunctional Protein, Domain 2"/>
    <property type="match status" value="1"/>
</dbReference>
<evidence type="ECO:0000256" key="8">
    <source>
        <dbReference type="ARBA" id="ARBA00022741"/>
    </source>
</evidence>
<keyword evidence="9" id="KW-0067">ATP-binding</keyword>
<reference evidence="16 17" key="1">
    <citation type="journal article" date="2014" name="PLoS ONE">
        <title>Global Analysis of Gene Expression Profiles in Physic Nut (Jatropha curcas L.) Seedlings Exposed to Salt Stress.</title>
        <authorList>
            <person name="Zhang L."/>
            <person name="Zhang C."/>
            <person name="Wu P."/>
            <person name="Chen Y."/>
            <person name="Li M."/>
            <person name="Jiang H."/>
            <person name="Wu G."/>
        </authorList>
    </citation>
    <scope>NUCLEOTIDE SEQUENCE [LARGE SCALE GENOMIC DNA]</scope>
    <source>
        <strain evidence="17">cv. GZQX0401</strain>
        <tissue evidence="16">Young leaves</tissue>
    </source>
</reference>
<feature type="binding site" evidence="14">
    <location>
        <position position="281"/>
    </location>
    <ligand>
        <name>Mn(2+)</name>
        <dbReference type="ChEBI" id="CHEBI:29035"/>
    </ligand>
</feature>
<sequence length="345" mass="38247">MGIVDRLFVMIFDYLNENCKEELEVVQRQYPFETLKYLRNTLRLRYEEGIQMLKEAGAEIDPYKKLNTVVERKLGQLILEKYGTEFYMLHRCPLAARSFYTMPCYDDAKYSNSFDAFIRGEKIISGAQLSEESAKTCGIDVSTISTYIDSFRYGVPPHVGLVQVFVNGKFCKNPKLVEANDFSFSGLNIPRNTKNGVGSNVTLVNVDLLKGLNTLGISLARLDFAPYGGLNPPHIHPRATEILVVLKGTLYVGFVTSNPSRLFAKVLYPGDVFVFPIGLIHFQLNVAKTEAVAFAGLSSQNPGVITIANATFGSDPPINPDVLAKAFQLDKGVVAYLQKLFGGSN</sequence>
<dbReference type="PROSITE" id="PS00725">
    <property type="entry name" value="GERMIN"/>
    <property type="match status" value="1"/>
</dbReference>
<keyword evidence="8" id="KW-0547">Nucleotide-binding</keyword>
<dbReference type="InterPro" id="IPR014710">
    <property type="entry name" value="RmlC-like_jellyroll"/>
</dbReference>
<keyword evidence="4" id="KW-0052">Apoplast</keyword>
<keyword evidence="5" id="KW-0964">Secreted</keyword>
<dbReference type="GO" id="GO:0048046">
    <property type="term" value="C:apoplast"/>
    <property type="evidence" value="ECO:0007669"/>
    <property type="project" value="UniProtKB-SubCell"/>
</dbReference>
<dbReference type="InterPro" id="IPR004364">
    <property type="entry name" value="Aa-tRNA-synt_II"/>
</dbReference>
<keyword evidence="6" id="KW-0436">Ligase</keyword>
<evidence type="ECO:0000256" key="1">
    <source>
        <dbReference type="ARBA" id="ARBA00003629"/>
    </source>
</evidence>
<dbReference type="PANTHER" id="PTHR31238">
    <property type="entry name" value="GERMIN-LIKE PROTEIN SUBFAMILY 3 MEMBER 3"/>
    <property type="match status" value="1"/>
</dbReference>
<accession>A0A067JUW1</accession>
<evidence type="ECO:0000256" key="14">
    <source>
        <dbReference type="PIRSR" id="PIRSR601929-2"/>
    </source>
</evidence>
<keyword evidence="17" id="KW-1185">Reference proteome</keyword>
<dbReference type="Pfam" id="PF00190">
    <property type="entry name" value="Cupin_1"/>
    <property type="match status" value="1"/>
</dbReference>
<dbReference type="GO" id="GO:0005524">
    <property type="term" value="F:ATP binding"/>
    <property type="evidence" value="ECO:0007669"/>
    <property type="project" value="InterPro"/>
</dbReference>
<evidence type="ECO:0000313" key="16">
    <source>
        <dbReference type="EMBL" id="KDP23765.1"/>
    </source>
</evidence>
<evidence type="ECO:0000256" key="11">
    <source>
        <dbReference type="ARBA" id="ARBA00023180"/>
    </source>
</evidence>
<evidence type="ECO:0000259" key="15">
    <source>
        <dbReference type="SMART" id="SM00835"/>
    </source>
</evidence>
<proteinExistence type="inferred from homology"/>
<feature type="binding site" evidence="13">
    <location>
        <position position="241"/>
    </location>
    <ligand>
        <name>oxalate</name>
        <dbReference type="ChEBI" id="CHEBI:30623"/>
    </ligand>
</feature>
<comment type="similarity">
    <text evidence="3">Belongs to the germin family.</text>
</comment>
<dbReference type="GO" id="GO:0006418">
    <property type="term" value="P:tRNA aminoacylation for protein translation"/>
    <property type="evidence" value="ECO:0007669"/>
    <property type="project" value="InterPro"/>
</dbReference>
<name>A0A067JUW1_JATCU</name>
<dbReference type="Gene3D" id="2.60.120.10">
    <property type="entry name" value="Jelly Rolls"/>
    <property type="match status" value="1"/>
</dbReference>
<evidence type="ECO:0000256" key="9">
    <source>
        <dbReference type="ARBA" id="ARBA00022840"/>
    </source>
</evidence>
<dbReference type="InterPro" id="IPR011051">
    <property type="entry name" value="RmlC_Cupin_sf"/>
</dbReference>
<keyword evidence="11" id="KW-0325">Glycoprotein</keyword>
<dbReference type="CDD" id="cd02241">
    <property type="entry name" value="cupin_OxOx"/>
    <property type="match status" value="1"/>
</dbReference>
<dbReference type="InterPro" id="IPR006045">
    <property type="entry name" value="Cupin_1"/>
</dbReference>
<evidence type="ECO:0000256" key="2">
    <source>
        <dbReference type="ARBA" id="ARBA00004271"/>
    </source>
</evidence>
<feature type="binding site" evidence="14">
    <location>
        <position position="241"/>
    </location>
    <ligand>
        <name>Mn(2+)</name>
        <dbReference type="ChEBI" id="CHEBI:29035"/>
    </ligand>
</feature>
<feature type="binding site" evidence="13">
    <location>
        <position position="236"/>
    </location>
    <ligand>
        <name>oxalate</name>
        <dbReference type="ChEBI" id="CHEBI:30623"/>
    </ligand>
</feature>
<evidence type="ECO:0000256" key="7">
    <source>
        <dbReference type="ARBA" id="ARBA00022723"/>
    </source>
</evidence>
<evidence type="ECO:0000313" key="17">
    <source>
        <dbReference type="Proteomes" id="UP000027138"/>
    </source>
</evidence>
<evidence type="ECO:0000256" key="13">
    <source>
        <dbReference type="PIRSR" id="PIRSR601929-1"/>
    </source>
</evidence>
<evidence type="ECO:0000256" key="4">
    <source>
        <dbReference type="ARBA" id="ARBA00022523"/>
    </source>
</evidence>
<dbReference type="FunFam" id="2.60.120.10:FF:000005">
    <property type="entry name" value="Germin-like protein subfamily 1 member 8"/>
    <property type="match status" value="1"/>
</dbReference>
<dbReference type="OrthoDB" id="372395at2759"/>
<dbReference type="GO" id="GO:0004812">
    <property type="term" value="F:aminoacyl-tRNA ligase activity"/>
    <property type="evidence" value="ECO:0007669"/>
    <property type="project" value="InterPro"/>
</dbReference>
<evidence type="ECO:0000256" key="3">
    <source>
        <dbReference type="ARBA" id="ARBA00007456"/>
    </source>
</evidence>
<gene>
    <name evidence="16" type="ORF">JCGZ_23598</name>
</gene>
<dbReference type="InterPro" id="IPR001929">
    <property type="entry name" value="Germin"/>
</dbReference>
<evidence type="ECO:0000256" key="6">
    <source>
        <dbReference type="ARBA" id="ARBA00022598"/>
    </source>
</evidence>
<feature type="binding site" evidence="14">
    <location>
        <position position="234"/>
    </location>
    <ligand>
        <name>Mn(2+)</name>
        <dbReference type="ChEBI" id="CHEBI:29035"/>
    </ligand>
</feature>
<dbReference type="PRINTS" id="PR00325">
    <property type="entry name" value="GERMIN"/>
</dbReference>
<protein>
    <recommendedName>
        <fullName evidence="15">Cupin type-1 domain-containing protein</fullName>
    </recommendedName>
</protein>
<organism evidence="16 17">
    <name type="scientific">Jatropha curcas</name>
    <name type="common">Barbados nut</name>
    <dbReference type="NCBI Taxonomy" id="180498"/>
    <lineage>
        <taxon>Eukaryota</taxon>
        <taxon>Viridiplantae</taxon>
        <taxon>Streptophyta</taxon>
        <taxon>Embryophyta</taxon>
        <taxon>Tracheophyta</taxon>
        <taxon>Spermatophyta</taxon>
        <taxon>Magnoliopsida</taxon>
        <taxon>eudicotyledons</taxon>
        <taxon>Gunneridae</taxon>
        <taxon>Pentapetalae</taxon>
        <taxon>rosids</taxon>
        <taxon>fabids</taxon>
        <taxon>Malpighiales</taxon>
        <taxon>Euphorbiaceae</taxon>
        <taxon>Crotonoideae</taxon>
        <taxon>Jatropheae</taxon>
        <taxon>Jatropha</taxon>
    </lineage>
</organism>